<dbReference type="AlphaFoldDB" id="A0AAP0LH11"/>
<dbReference type="EMBL" id="JBBNAF010000001">
    <property type="protein sequence ID" value="KAK9168869.1"/>
    <property type="molecule type" value="Genomic_DNA"/>
</dbReference>
<protein>
    <submittedName>
        <fullName evidence="1">Uncharacterized protein</fullName>
    </submittedName>
</protein>
<accession>A0AAP0LH11</accession>
<evidence type="ECO:0000313" key="1">
    <source>
        <dbReference type="EMBL" id="KAK9168869.1"/>
    </source>
</evidence>
<dbReference type="Proteomes" id="UP001420932">
    <property type="component" value="Unassembled WGS sequence"/>
</dbReference>
<organism evidence="1 2">
    <name type="scientific">Stephania yunnanensis</name>
    <dbReference type="NCBI Taxonomy" id="152371"/>
    <lineage>
        <taxon>Eukaryota</taxon>
        <taxon>Viridiplantae</taxon>
        <taxon>Streptophyta</taxon>
        <taxon>Embryophyta</taxon>
        <taxon>Tracheophyta</taxon>
        <taxon>Spermatophyta</taxon>
        <taxon>Magnoliopsida</taxon>
        <taxon>Ranunculales</taxon>
        <taxon>Menispermaceae</taxon>
        <taxon>Menispermoideae</taxon>
        <taxon>Cissampelideae</taxon>
        <taxon>Stephania</taxon>
    </lineage>
</organism>
<keyword evidence="2" id="KW-1185">Reference proteome</keyword>
<evidence type="ECO:0000313" key="2">
    <source>
        <dbReference type="Proteomes" id="UP001420932"/>
    </source>
</evidence>
<sequence length="102" mass="11856">MPIFRVSLTWFLGCLHRFVSLILFIDSFQIVRTVVQRIVFFFNLGILKSSCNQASSSCHNGGGWNSESRQVSIHRMFSPFVDETVHFTSRIVSRDRRTSLWL</sequence>
<gene>
    <name evidence="1" type="ORF">Syun_001009</name>
</gene>
<name>A0AAP0LH11_9MAGN</name>
<reference evidence="1 2" key="1">
    <citation type="submission" date="2024-01" db="EMBL/GenBank/DDBJ databases">
        <title>Genome assemblies of Stephania.</title>
        <authorList>
            <person name="Yang L."/>
        </authorList>
    </citation>
    <scope>NUCLEOTIDE SEQUENCE [LARGE SCALE GENOMIC DNA]</scope>
    <source>
        <strain evidence="1">YNDBR</strain>
        <tissue evidence="1">Leaf</tissue>
    </source>
</reference>
<comment type="caution">
    <text evidence="1">The sequence shown here is derived from an EMBL/GenBank/DDBJ whole genome shotgun (WGS) entry which is preliminary data.</text>
</comment>
<proteinExistence type="predicted"/>